<dbReference type="InterPro" id="IPR000391">
    <property type="entry name" value="Rng_hydr_dOase-bsu"/>
</dbReference>
<reference evidence="3" key="2">
    <citation type="journal article" date="2023" name="Int. J. Syst. Evol. Microbiol.">
        <title>Streptomyces marispadix sp. nov., isolated from marine beach sediment of the Northern Coast of Portugal.</title>
        <authorList>
            <person name="dos Santos J.D.N."/>
            <person name="Vitorino I.R."/>
            <person name="Kallscheuer N."/>
            <person name="Srivastava A."/>
            <person name="Krautwurst S."/>
            <person name="Marz M."/>
            <person name="Jogler C."/>
            <person name="Lobo Da Cunha A."/>
            <person name="Catita J."/>
            <person name="Goncalves H."/>
            <person name="Gonzalez I."/>
            <person name="Reyes F."/>
            <person name="Lage O.M."/>
        </authorList>
    </citation>
    <scope>NUCLEOTIDE SEQUENCE</scope>
    <source>
        <strain evidence="3">M600PL45_2</strain>
    </source>
</reference>
<accession>A0ABS9T5Q8</accession>
<gene>
    <name evidence="3" type="ORF">MMA15_26580</name>
</gene>
<dbReference type="CDD" id="cd00667">
    <property type="entry name" value="ring_hydroxylating_dioxygenases_beta"/>
    <property type="match status" value="1"/>
</dbReference>
<dbReference type="PANTHER" id="PTHR41534">
    <property type="entry name" value="BLR3401 PROTEIN"/>
    <property type="match status" value="1"/>
</dbReference>
<evidence type="ECO:0000256" key="2">
    <source>
        <dbReference type="ARBA" id="ARBA00023002"/>
    </source>
</evidence>
<dbReference type="Gene3D" id="3.10.450.50">
    <property type="match status" value="1"/>
</dbReference>
<dbReference type="SUPFAM" id="SSF54427">
    <property type="entry name" value="NTF2-like"/>
    <property type="match status" value="1"/>
</dbReference>
<protein>
    <submittedName>
        <fullName evidence="3">Aromatic-ring-hydroxylating dioxygenase subunit beta</fullName>
    </submittedName>
</protein>
<keyword evidence="2" id="KW-0560">Oxidoreductase</keyword>
<dbReference type="RefSeq" id="WP_241062702.1">
    <property type="nucleotide sequence ID" value="NZ_JAKWJU010000002.1"/>
</dbReference>
<organism evidence="3 4">
    <name type="scientific">Streptomyces marispadix</name>
    <dbReference type="NCBI Taxonomy" id="2922868"/>
    <lineage>
        <taxon>Bacteria</taxon>
        <taxon>Bacillati</taxon>
        <taxon>Actinomycetota</taxon>
        <taxon>Actinomycetes</taxon>
        <taxon>Kitasatosporales</taxon>
        <taxon>Streptomycetaceae</taxon>
        <taxon>Streptomyces</taxon>
    </lineage>
</organism>
<evidence type="ECO:0000256" key="1">
    <source>
        <dbReference type="ARBA" id="ARBA00009570"/>
    </source>
</evidence>
<keyword evidence="3" id="KW-0223">Dioxygenase</keyword>
<dbReference type="Pfam" id="PF00866">
    <property type="entry name" value="Ring_hydroxyl_B"/>
    <property type="match status" value="1"/>
</dbReference>
<dbReference type="NCBIfam" id="NF007479">
    <property type="entry name" value="PRK10069.1"/>
    <property type="match status" value="1"/>
</dbReference>
<proteinExistence type="inferred from homology"/>
<evidence type="ECO:0000313" key="4">
    <source>
        <dbReference type="Proteomes" id="UP001166784"/>
    </source>
</evidence>
<comment type="caution">
    <text evidence="3">The sequence shown here is derived from an EMBL/GenBank/DDBJ whole genome shotgun (WGS) entry which is preliminary data.</text>
</comment>
<reference evidence="3" key="1">
    <citation type="submission" date="2022-03" db="EMBL/GenBank/DDBJ databases">
        <authorList>
            <person name="Santos J.D.N."/>
            <person name="Kallscheuer N."/>
            <person name="Jogler C."/>
            <person name="Lage O.M."/>
        </authorList>
    </citation>
    <scope>NUCLEOTIDE SEQUENCE</scope>
    <source>
        <strain evidence="3">M600PL45_2</strain>
    </source>
</reference>
<comment type="similarity">
    <text evidence="1">Belongs to the bacterial ring-hydroxylating dioxygenase beta subunit family.</text>
</comment>
<dbReference type="InterPro" id="IPR032710">
    <property type="entry name" value="NTF2-like_dom_sf"/>
</dbReference>
<dbReference type="EMBL" id="JAKWJU010000002">
    <property type="protein sequence ID" value="MCH6163837.1"/>
    <property type="molecule type" value="Genomic_DNA"/>
</dbReference>
<dbReference type="PANTHER" id="PTHR41534:SF2">
    <property type="entry name" value="3-PHENYLPROPIONATE_CINNAMIC ACID DIOXYGENASE SUBUNIT BETA"/>
    <property type="match status" value="1"/>
</dbReference>
<name>A0ABS9T5Q8_9ACTN</name>
<keyword evidence="4" id="KW-1185">Reference proteome</keyword>
<dbReference type="Proteomes" id="UP001166784">
    <property type="component" value="Unassembled WGS sequence"/>
</dbReference>
<dbReference type="GO" id="GO:0051213">
    <property type="term" value="F:dioxygenase activity"/>
    <property type="evidence" value="ECO:0007669"/>
    <property type="project" value="UniProtKB-KW"/>
</dbReference>
<sequence length="171" mass="19784">MNDVPLQWEARQHAMDFLHLEADLLDRRRLPEWLELLHADLDYRIPVRTTRERSATTTFSAAAFHMIEDRSTCQARVDRFASEFAWAEDPPSRTRRFVSNVQALYADDARDTIDVRSNLLVFRARGEDAAIHLSGERQDVLSRGPQGWQLRSRTVLLDHTSLPTLNLAIFL</sequence>
<evidence type="ECO:0000313" key="3">
    <source>
        <dbReference type="EMBL" id="MCH6163837.1"/>
    </source>
</evidence>